<dbReference type="InterPro" id="IPR017441">
    <property type="entry name" value="Protein_kinase_ATP_BS"/>
</dbReference>
<dbReference type="SMART" id="SM00220">
    <property type="entry name" value="S_TKc"/>
    <property type="match status" value="1"/>
</dbReference>
<evidence type="ECO:0000256" key="1">
    <source>
        <dbReference type="PROSITE-ProRule" id="PRU10141"/>
    </source>
</evidence>
<feature type="region of interest" description="Disordered" evidence="2">
    <location>
        <begin position="348"/>
        <end position="385"/>
    </location>
</feature>
<comment type="caution">
    <text evidence="4">The sequence shown here is derived from an EMBL/GenBank/DDBJ whole genome shotgun (WGS) entry which is preliminary data.</text>
</comment>
<keyword evidence="1" id="KW-0547">Nucleotide-binding</keyword>
<dbReference type="PROSITE" id="PS00107">
    <property type="entry name" value="PROTEIN_KINASE_ATP"/>
    <property type="match status" value="1"/>
</dbReference>
<evidence type="ECO:0000256" key="2">
    <source>
        <dbReference type="SAM" id="MobiDB-lite"/>
    </source>
</evidence>
<proteinExistence type="predicted"/>
<organism evidence="4 5">
    <name type="scientific">Coniophora puteana (strain RWD-64-598)</name>
    <name type="common">Brown rot fungus</name>
    <dbReference type="NCBI Taxonomy" id="741705"/>
    <lineage>
        <taxon>Eukaryota</taxon>
        <taxon>Fungi</taxon>
        <taxon>Dikarya</taxon>
        <taxon>Basidiomycota</taxon>
        <taxon>Agaricomycotina</taxon>
        <taxon>Agaricomycetes</taxon>
        <taxon>Agaricomycetidae</taxon>
        <taxon>Boletales</taxon>
        <taxon>Coniophorineae</taxon>
        <taxon>Coniophoraceae</taxon>
        <taxon>Coniophora</taxon>
    </lineage>
</organism>
<dbReference type="PROSITE" id="PS50011">
    <property type="entry name" value="PROTEIN_KINASE_DOM"/>
    <property type="match status" value="1"/>
</dbReference>
<dbReference type="OrthoDB" id="5979581at2759"/>
<dbReference type="GO" id="GO:0005524">
    <property type="term" value="F:ATP binding"/>
    <property type="evidence" value="ECO:0007669"/>
    <property type="project" value="UniProtKB-UniRule"/>
</dbReference>
<feature type="binding site" evidence="1">
    <location>
        <position position="42"/>
    </location>
    <ligand>
        <name>ATP</name>
        <dbReference type="ChEBI" id="CHEBI:30616"/>
    </ligand>
</feature>
<dbReference type="CDD" id="cd14016">
    <property type="entry name" value="STKc_CK1"/>
    <property type="match status" value="1"/>
</dbReference>
<dbReference type="InterPro" id="IPR011009">
    <property type="entry name" value="Kinase-like_dom_sf"/>
</dbReference>
<feature type="domain" description="Protein kinase" evidence="3">
    <location>
        <begin position="13"/>
        <end position="297"/>
    </location>
</feature>
<dbReference type="AlphaFoldDB" id="A0A5M3MQK7"/>
<dbReference type="Gene3D" id="1.10.510.10">
    <property type="entry name" value="Transferase(Phosphotransferase) domain 1"/>
    <property type="match status" value="1"/>
</dbReference>
<reference evidence="5" key="1">
    <citation type="journal article" date="2012" name="Science">
        <title>The Paleozoic origin of enzymatic lignin decomposition reconstructed from 31 fungal genomes.</title>
        <authorList>
            <person name="Floudas D."/>
            <person name="Binder M."/>
            <person name="Riley R."/>
            <person name="Barry K."/>
            <person name="Blanchette R.A."/>
            <person name="Henrissat B."/>
            <person name="Martinez A.T."/>
            <person name="Otillar R."/>
            <person name="Spatafora J.W."/>
            <person name="Yadav J.S."/>
            <person name="Aerts A."/>
            <person name="Benoit I."/>
            <person name="Boyd A."/>
            <person name="Carlson A."/>
            <person name="Copeland A."/>
            <person name="Coutinho P.M."/>
            <person name="de Vries R.P."/>
            <person name="Ferreira P."/>
            <person name="Findley K."/>
            <person name="Foster B."/>
            <person name="Gaskell J."/>
            <person name="Glotzer D."/>
            <person name="Gorecki P."/>
            <person name="Heitman J."/>
            <person name="Hesse C."/>
            <person name="Hori C."/>
            <person name="Igarashi K."/>
            <person name="Jurgens J.A."/>
            <person name="Kallen N."/>
            <person name="Kersten P."/>
            <person name="Kohler A."/>
            <person name="Kuees U."/>
            <person name="Kumar T.K.A."/>
            <person name="Kuo A."/>
            <person name="LaButti K."/>
            <person name="Larrondo L.F."/>
            <person name="Lindquist E."/>
            <person name="Ling A."/>
            <person name="Lombard V."/>
            <person name="Lucas S."/>
            <person name="Lundell T."/>
            <person name="Martin R."/>
            <person name="McLaughlin D.J."/>
            <person name="Morgenstern I."/>
            <person name="Morin E."/>
            <person name="Murat C."/>
            <person name="Nagy L.G."/>
            <person name="Nolan M."/>
            <person name="Ohm R.A."/>
            <person name="Patyshakuliyeva A."/>
            <person name="Rokas A."/>
            <person name="Ruiz-Duenas F.J."/>
            <person name="Sabat G."/>
            <person name="Salamov A."/>
            <person name="Samejima M."/>
            <person name="Schmutz J."/>
            <person name="Slot J.C."/>
            <person name="St John F."/>
            <person name="Stenlid J."/>
            <person name="Sun H."/>
            <person name="Sun S."/>
            <person name="Syed K."/>
            <person name="Tsang A."/>
            <person name="Wiebenga A."/>
            <person name="Young D."/>
            <person name="Pisabarro A."/>
            <person name="Eastwood D.C."/>
            <person name="Martin F."/>
            <person name="Cullen D."/>
            <person name="Grigoriev I.V."/>
            <person name="Hibbett D.S."/>
        </authorList>
    </citation>
    <scope>NUCLEOTIDE SEQUENCE [LARGE SCALE GENOMIC DNA]</scope>
    <source>
        <strain evidence="5">RWD-64-598 SS2</strain>
    </source>
</reference>
<dbReference type="GO" id="GO:0004672">
    <property type="term" value="F:protein kinase activity"/>
    <property type="evidence" value="ECO:0007669"/>
    <property type="project" value="InterPro"/>
</dbReference>
<dbReference type="PANTHER" id="PTHR11909">
    <property type="entry name" value="CASEIN KINASE-RELATED"/>
    <property type="match status" value="1"/>
</dbReference>
<dbReference type="Pfam" id="PF00069">
    <property type="entry name" value="Pkinase"/>
    <property type="match status" value="1"/>
</dbReference>
<dbReference type="Proteomes" id="UP000053558">
    <property type="component" value="Unassembled WGS sequence"/>
</dbReference>
<feature type="compositionally biased region" description="Basic and acidic residues" evidence="2">
    <location>
        <begin position="359"/>
        <end position="369"/>
    </location>
</feature>
<dbReference type="GeneID" id="19210405"/>
<dbReference type="EMBL" id="JH711578">
    <property type="protein sequence ID" value="EIW81346.1"/>
    <property type="molecule type" value="Genomic_DNA"/>
</dbReference>
<dbReference type="RefSeq" id="XP_007768713.1">
    <property type="nucleotide sequence ID" value="XM_007770523.1"/>
</dbReference>
<dbReference type="OMA" id="YWFSSVR"/>
<dbReference type="InterPro" id="IPR050235">
    <property type="entry name" value="CK1_Ser-Thr_kinase"/>
</dbReference>
<keyword evidence="4" id="KW-0808">Transferase</keyword>
<sequence length="529" mass="59384">MSRHSVPRQIGNYWLEECLGSGYSGSIFKAVHIHSGTRVALKIQDVDHECPTNRYERHIYPHLQGGEGMPTLWASGVEGKWDYLVIDLLGTSLEKVHKSSGKPSMDLRSVCAIAVQLIGLLETMHNRGVLHRDIQLGNCVLGLAPKHTRIYMIDFGFSKQYIDPHTHRHIPDSKEKRDFLGNYWFTSVNVHCRGKVPSRRDDLEAAALMLIHLLTPYGLPWTRNGVPKTDYAHNKIKRAKKSALPEDLCQGIPQEFEDFLRYCRRLKFYECPDYKQWIGAFKDLAQDKGFGSVDEFIWPPPPLPTPIISAQARIRKSKSPGFTDAQIEEALNGLANLKLTNRPILGEKTNIQQGSGKSDAQRKKAKEIIELSSDDEDSSGQLPPTRMGKAMELQRFTKTVSNATDNQALADVVRQFSKFHQTNRSRTLTKEGFAFLDALHRQLADPSVYVIPRRTSRNDSQNSQVVGVSDKLIAIASLRRQVAIVADKRALAKMVADFSTITSRTTSRTITKDGLAFLDGVADRLQALG</sequence>
<dbReference type="KEGG" id="cput:CONPUDRAFT_82332"/>
<evidence type="ECO:0000313" key="5">
    <source>
        <dbReference type="Proteomes" id="UP000053558"/>
    </source>
</evidence>
<accession>A0A5M3MQK7</accession>
<keyword evidence="1" id="KW-0067">ATP-binding</keyword>
<evidence type="ECO:0000259" key="3">
    <source>
        <dbReference type="PROSITE" id="PS50011"/>
    </source>
</evidence>
<name>A0A5M3MQK7_CONPW</name>
<keyword evidence="5" id="KW-1185">Reference proteome</keyword>
<protein>
    <submittedName>
        <fullName evidence="4">Kinase-like protein</fullName>
    </submittedName>
</protein>
<dbReference type="SUPFAM" id="SSF56112">
    <property type="entry name" value="Protein kinase-like (PK-like)"/>
    <property type="match status" value="1"/>
</dbReference>
<feature type="compositionally biased region" description="Polar residues" evidence="2">
    <location>
        <begin position="349"/>
        <end position="358"/>
    </location>
</feature>
<evidence type="ECO:0000313" key="4">
    <source>
        <dbReference type="EMBL" id="EIW81346.1"/>
    </source>
</evidence>
<keyword evidence="4" id="KW-0418">Kinase</keyword>
<dbReference type="InterPro" id="IPR000719">
    <property type="entry name" value="Prot_kinase_dom"/>
</dbReference>
<gene>
    <name evidence="4" type="ORF">CONPUDRAFT_82332</name>
</gene>